<keyword evidence="1" id="KW-0472">Membrane</keyword>
<organism evidence="2 3">
    <name type="scientific">Lederbergia lenta</name>
    <name type="common">Bacillus lentus</name>
    <dbReference type="NCBI Taxonomy" id="1467"/>
    <lineage>
        <taxon>Bacteria</taxon>
        <taxon>Bacillati</taxon>
        <taxon>Bacillota</taxon>
        <taxon>Bacilli</taxon>
        <taxon>Bacillales</taxon>
        <taxon>Bacillaceae</taxon>
        <taxon>Lederbergia</taxon>
    </lineage>
</organism>
<dbReference type="Proteomes" id="UP000249134">
    <property type="component" value="Chromosome 1"/>
</dbReference>
<protein>
    <submittedName>
        <fullName evidence="2">Uncharacterized membrane protein yszA</fullName>
    </submittedName>
</protein>
<sequence>MSKRFNQYTFQSWKRNFKGVCRQLIIPFTIFQGIRTFIFPTVFDVLLLAIFIGLALSFHYEWM</sequence>
<keyword evidence="1" id="KW-0812">Transmembrane</keyword>
<dbReference type="STRING" id="1348624.GCA_001591545_00624"/>
<keyword evidence="3" id="KW-1185">Reference proteome</keyword>
<accession>A0A2X4WDV4</accession>
<gene>
    <name evidence="2" type="ORF">NCTC4824_01537</name>
</gene>
<evidence type="ECO:0000313" key="3">
    <source>
        <dbReference type="Proteomes" id="UP000249134"/>
    </source>
</evidence>
<name>A0A2X4WDV4_LEDLE</name>
<keyword evidence="1" id="KW-1133">Transmembrane helix</keyword>
<dbReference type="EMBL" id="LS483476">
    <property type="protein sequence ID" value="SQI55790.1"/>
    <property type="molecule type" value="Genomic_DNA"/>
</dbReference>
<evidence type="ECO:0000256" key="1">
    <source>
        <dbReference type="SAM" id="Phobius"/>
    </source>
</evidence>
<reference evidence="2 3" key="1">
    <citation type="submission" date="2018-06" db="EMBL/GenBank/DDBJ databases">
        <authorList>
            <consortium name="Pathogen Informatics"/>
            <person name="Doyle S."/>
        </authorList>
    </citation>
    <scope>NUCLEOTIDE SEQUENCE [LARGE SCALE GENOMIC DNA]</scope>
    <source>
        <strain evidence="2 3">NCTC4824</strain>
    </source>
</reference>
<feature type="transmembrane region" description="Helical" evidence="1">
    <location>
        <begin position="37"/>
        <end position="60"/>
    </location>
</feature>
<dbReference type="RefSeq" id="WP_066137175.1">
    <property type="nucleotide sequence ID" value="NZ_CBCSGM010000001.1"/>
</dbReference>
<dbReference type="AlphaFoldDB" id="A0A2X4WDV4"/>
<dbReference type="KEGG" id="blen:NCTC4824_01537"/>
<evidence type="ECO:0000313" key="2">
    <source>
        <dbReference type="EMBL" id="SQI55790.1"/>
    </source>
</evidence>
<proteinExistence type="predicted"/>